<feature type="coiled-coil region" evidence="17">
    <location>
        <begin position="606"/>
        <end position="640"/>
    </location>
</feature>
<dbReference type="AlphaFoldDB" id="A0A0B7AGJ3"/>
<keyword evidence="7" id="KW-0282">Flagellum</keyword>
<keyword evidence="12" id="KW-0966">Cell projection</keyword>
<evidence type="ECO:0000256" key="6">
    <source>
        <dbReference type="ARBA" id="ARBA00022840"/>
    </source>
</evidence>
<reference evidence="20" key="1">
    <citation type="submission" date="2014-12" db="EMBL/GenBank/DDBJ databases">
        <title>Insight into the proteome of Arion vulgaris.</title>
        <authorList>
            <person name="Aradska J."/>
            <person name="Bulat T."/>
            <person name="Smidak R."/>
            <person name="Sarate P."/>
            <person name="Gangsoo J."/>
            <person name="Sialana F."/>
            <person name="Bilban M."/>
            <person name="Lubec G."/>
        </authorList>
    </citation>
    <scope>NUCLEOTIDE SEQUENCE</scope>
    <source>
        <tissue evidence="20">Skin</tissue>
    </source>
</reference>
<keyword evidence="9" id="KW-0969">Cilium</keyword>
<dbReference type="InterPro" id="IPR056524">
    <property type="entry name" value="KIF6/9_C"/>
</dbReference>
<dbReference type="GO" id="GO:0005524">
    <property type="term" value="F:ATP binding"/>
    <property type="evidence" value="ECO:0007669"/>
    <property type="project" value="UniProtKB-UniRule"/>
</dbReference>
<gene>
    <name evidence="20" type="primary">ORF113925</name>
</gene>
<keyword evidence="11" id="KW-0206">Cytoskeleton</keyword>
<name>A0A0B7AGJ3_9EUPU</name>
<evidence type="ECO:0000256" key="18">
    <source>
        <dbReference type="SAM" id="MobiDB-lite"/>
    </source>
</evidence>
<dbReference type="InterPro" id="IPR027640">
    <property type="entry name" value="Kinesin-like_fam"/>
</dbReference>
<evidence type="ECO:0000256" key="3">
    <source>
        <dbReference type="ARBA" id="ARBA00022553"/>
    </source>
</evidence>
<dbReference type="InterPro" id="IPR019821">
    <property type="entry name" value="Kinesin_motor_CS"/>
</dbReference>
<evidence type="ECO:0000313" key="20">
    <source>
        <dbReference type="EMBL" id="CEK79166.1"/>
    </source>
</evidence>
<dbReference type="Gene3D" id="3.40.850.10">
    <property type="entry name" value="Kinesin motor domain"/>
    <property type="match status" value="1"/>
</dbReference>
<comment type="similarity">
    <text evidence="15 16">Belongs to the TRAFAC class myosin-kinesin ATPase superfamily. Kinesin family.</text>
</comment>
<evidence type="ECO:0000256" key="15">
    <source>
        <dbReference type="PROSITE-ProRule" id="PRU00283"/>
    </source>
</evidence>
<comment type="subcellular location">
    <subcellularLocation>
        <location evidence="1">Cytoplasm</location>
        <location evidence="1">Cytoskeleton</location>
        <location evidence="1">Flagellum axoneme</location>
    </subcellularLocation>
</comment>
<feature type="domain" description="Kinesin motor" evidence="19">
    <location>
        <begin position="7"/>
        <end position="347"/>
    </location>
</feature>
<proteinExistence type="inferred from homology"/>
<dbReference type="SMART" id="SM00129">
    <property type="entry name" value="KISc"/>
    <property type="match status" value="1"/>
</dbReference>
<keyword evidence="10 15" id="KW-0505">Motor protein</keyword>
<organism evidence="20">
    <name type="scientific">Arion vulgaris</name>
    <dbReference type="NCBI Taxonomy" id="1028688"/>
    <lineage>
        <taxon>Eukaryota</taxon>
        <taxon>Metazoa</taxon>
        <taxon>Spiralia</taxon>
        <taxon>Lophotrochozoa</taxon>
        <taxon>Mollusca</taxon>
        <taxon>Gastropoda</taxon>
        <taxon>Heterobranchia</taxon>
        <taxon>Euthyneura</taxon>
        <taxon>Panpulmonata</taxon>
        <taxon>Eupulmonata</taxon>
        <taxon>Stylommatophora</taxon>
        <taxon>Helicina</taxon>
        <taxon>Arionoidea</taxon>
        <taxon>Arionidae</taxon>
        <taxon>Arion</taxon>
    </lineage>
</organism>
<evidence type="ECO:0000256" key="4">
    <source>
        <dbReference type="ARBA" id="ARBA00022701"/>
    </source>
</evidence>
<dbReference type="Pfam" id="PF00225">
    <property type="entry name" value="Kinesin"/>
    <property type="match status" value="1"/>
</dbReference>
<dbReference type="PROSITE" id="PS00411">
    <property type="entry name" value="KINESIN_MOTOR_1"/>
    <property type="match status" value="1"/>
</dbReference>
<keyword evidence="8 17" id="KW-0175">Coiled coil</keyword>
<keyword evidence="6 15" id="KW-0067">ATP-binding</keyword>
<keyword evidence="4 16" id="KW-0493">Microtubule</keyword>
<evidence type="ECO:0000256" key="17">
    <source>
        <dbReference type="SAM" id="Coils"/>
    </source>
</evidence>
<dbReference type="SUPFAM" id="SSF52540">
    <property type="entry name" value="P-loop containing nucleoside triphosphate hydrolases"/>
    <property type="match status" value="1"/>
</dbReference>
<evidence type="ECO:0000259" key="19">
    <source>
        <dbReference type="PROSITE" id="PS50067"/>
    </source>
</evidence>
<dbReference type="GO" id="GO:0008017">
    <property type="term" value="F:microtubule binding"/>
    <property type="evidence" value="ECO:0007669"/>
    <property type="project" value="InterPro"/>
</dbReference>
<evidence type="ECO:0000256" key="13">
    <source>
        <dbReference type="ARBA" id="ARBA00059553"/>
    </source>
</evidence>
<evidence type="ECO:0000256" key="16">
    <source>
        <dbReference type="RuleBase" id="RU000394"/>
    </source>
</evidence>
<dbReference type="InterPro" id="IPR027417">
    <property type="entry name" value="P-loop_NTPase"/>
</dbReference>
<evidence type="ECO:0000256" key="9">
    <source>
        <dbReference type="ARBA" id="ARBA00023069"/>
    </source>
</evidence>
<sequence length="815" mass="92466">MASRNRKVCVWGRFRPTANFAHENIEIVDDRKSVGIHTRRDPKKGIINNQIVDWLFKLDGIFNNVDQEVVYQTLAADLVNASIDGYNGTLMCYGQTGAGKTFTMTGATESYRHRGIIPRAISQLFKQIEDRLEYSITVRVSYLEIYNEGMFDLLGTMLEAPMHSNRDANQDSMVVTENQDGVFVKGLSCHLAQNEEEALNLLFEGETNRSIAAHQLNKQSSRSHCIFTVYLESRSRTQSNAKYTISKLNFVDLAGSERLGKSKSEGKTKEEALYINKSLSFLEQVVIALASKTRDHVPFRQSKLTHYLKDSIGGNCSTVLIANLWAERPQLEETVSTLRFATRMMCVTSEPCINEVYDQTLLVKKLQRDIQHLKAELALHDTLTNRSLISYDPLSEQQRYEIKNQVRRYLEGELSELDVINLRQILGTYQAFKEIYSNLETEMAAKEKLISKQAAAAIASPQQILVSAPAYSPQVGELEGGTYGIPGTQESEKAESSTFSQFKQKEREKEKSKRKLSVFSAGLQTDALSNSLSSAARGELKVETPISEEKGDKAEKEIDGSFSPATSADKLQKLSTPPSRTSAFEEFKADKGSEINRILIENKEILASKRKQYSELANEINKQKRSIDQSREKLEHLKVQREAEGPIFNEDGDIIISEAEYIEIQKLKDMKTNYRNKYDELHNIKSEIMYCQKLVDQCRLRLIQEFDNWYSESFLTSAEENQTSLSVGQGLKPGILIPITALSTEDEQEKFERLQMELIMNNPDSAAYFNAQMRTARRKIYGAAMNQPQPAFRRQPGTPTMNVRNKPPNMMQVQY</sequence>
<dbReference type="EMBL" id="HACG01032301">
    <property type="protein sequence ID" value="CEK79166.1"/>
    <property type="molecule type" value="Transcribed_RNA"/>
</dbReference>
<accession>A0A0B7AGJ3</accession>
<evidence type="ECO:0000256" key="12">
    <source>
        <dbReference type="ARBA" id="ARBA00023273"/>
    </source>
</evidence>
<dbReference type="PROSITE" id="PS50067">
    <property type="entry name" value="KINESIN_MOTOR_2"/>
    <property type="match status" value="1"/>
</dbReference>
<feature type="region of interest" description="Disordered" evidence="18">
    <location>
        <begin position="789"/>
        <end position="815"/>
    </location>
</feature>
<comment type="subunit">
    <text evidence="14">Interacts with HYDIN.</text>
</comment>
<dbReference type="Pfam" id="PF23735">
    <property type="entry name" value="KIF9"/>
    <property type="match status" value="1"/>
</dbReference>
<protein>
    <recommendedName>
        <fullName evidence="16">Kinesin-like protein</fullName>
    </recommendedName>
</protein>
<evidence type="ECO:0000256" key="11">
    <source>
        <dbReference type="ARBA" id="ARBA00023212"/>
    </source>
</evidence>
<dbReference type="PANTHER" id="PTHR47968:SF62">
    <property type="entry name" value="KINESIN FAMILY MEMBER 5A"/>
    <property type="match status" value="1"/>
</dbReference>
<comment type="function">
    <text evidence="13">Essential for normal male fertility and for progressive motility of spermatozoa.</text>
</comment>
<dbReference type="InterPro" id="IPR036961">
    <property type="entry name" value="Kinesin_motor_dom_sf"/>
</dbReference>
<evidence type="ECO:0000256" key="1">
    <source>
        <dbReference type="ARBA" id="ARBA00004611"/>
    </source>
</evidence>
<feature type="binding site" evidence="15">
    <location>
        <begin position="94"/>
        <end position="101"/>
    </location>
    <ligand>
        <name>ATP</name>
        <dbReference type="ChEBI" id="CHEBI:30616"/>
    </ligand>
</feature>
<evidence type="ECO:0000256" key="7">
    <source>
        <dbReference type="ARBA" id="ARBA00022846"/>
    </source>
</evidence>
<feature type="region of interest" description="Disordered" evidence="18">
    <location>
        <begin position="478"/>
        <end position="508"/>
    </location>
</feature>
<dbReference type="GO" id="GO:0007018">
    <property type="term" value="P:microtubule-based movement"/>
    <property type="evidence" value="ECO:0007669"/>
    <property type="project" value="InterPro"/>
</dbReference>
<keyword evidence="3" id="KW-0597">Phosphoprotein</keyword>
<evidence type="ECO:0000256" key="14">
    <source>
        <dbReference type="ARBA" id="ARBA00063408"/>
    </source>
</evidence>
<evidence type="ECO:0000256" key="10">
    <source>
        <dbReference type="ARBA" id="ARBA00023175"/>
    </source>
</evidence>
<dbReference type="FunFam" id="3.40.850.10:FF:000040">
    <property type="entry name" value="Kinesin-like protein"/>
    <property type="match status" value="1"/>
</dbReference>
<dbReference type="PRINTS" id="PR00380">
    <property type="entry name" value="KINESINHEAVY"/>
</dbReference>
<dbReference type="PANTHER" id="PTHR47968">
    <property type="entry name" value="CENTROMERE PROTEIN E"/>
    <property type="match status" value="1"/>
</dbReference>
<keyword evidence="2" id="KW-0963">Cytoplasm</keyword>
<keyword evidence="5 15" id="KW-0547">Nucleotide-binding</keyword>
<dbReference type="GO" id="GO:0003777">
    <property type="term" value="F:microtubule motor activity"/>
    <property type="evidence" value="ECO:0007669"/>
    <property type="project" value="InterPro"/>
</dbReference>
<evidence type="ECO:0000256" key="2">
    <source>
        <dbReference type="ARBA" id="ARBA00022490"/>
    </source>
</evidence>
<dbReference type="GO" id="GO:0005874">
    <property type="term" value="C:microtubule"/>
    <property type="evidence" value="ECO:0007669"/>
    <property type="project" value="UniProtKB-KW"/>
</dbReference>
<feature type="region of interest" description="Disordered" evidence="18">
    <location>
        <begin position="537"/>
        <end position="581"/>
    </location>
</feature>
<evidence type="ECO:0000256" key="8">
    <source>
        <dbReference type="ARBA" id="ARBA00023054"/>
    </source>
</evidence>
<dbReference type="InterPro" id="IPR001752">
    <property type="entry name" value="Kinesin_motor_dom"/>
</dbReference>
<evidence type="ECO:0000256" key="5">
    <source>
        <dbReference type="ARBA" id="ARBA00022741"/>
    </source>
</evidence>
<feature type="compositionally biased region" description="Basic and acidic residues" evidence="18">
    <location>
        <begin position="538"/>
        <end position="559"/>
    </location>
</feature>